<dbReference type="NCBIfam" id="NF004875">
    <property type="entry name" value="PRK06233.1"/>
    <property type="match status" value="1"/>
</dbReference>
<dbReference type="CDD" id="cd03311">
    <property type="entry name" value="CIMS_C_terminal_like"/>
    <property type="match status" value="1"/>
</dbReference>
<dbReference type="InterPro" id="IPR002629">
    <property type="entry name" value="Met_Synth_C/arc"/>
</dbReference>
<comment type="caution">
    <text evidence="2">The sequence shown here is derived from an EMBL/GenBank/DDBJ whole genome shotgun (WGS) entry which is preliminary data.</text>
</comment>
<evidence type="ECO:0000259" key="1">
    <source>
        <dbReference type="Pfam" id="PF01717"/>
    </source>
</evidence>
<dbReference type="STRING" id="348151.IV55_GL001344"/>
<dbReference type="PANTHER" id="PTHR43844">
    <property type="entry name" value="METHIONINE SYNTHASE"/>
    <property type="match status" value="1"/>
</dbReference>
<gene>
    <name evidence="2" type="ORF">IV55_GL001344</name>
</gene>
<dbReference type="SUPFAM" id="SSF51726">
    <property type="entry name" value="UROD/MetE-like"/>
    <property type="match status" value="1"/>
</dbReference>
<evidence type="ECO:0000313" key="3">
    <source>
        <dbReference type="Proteomes" id="UP000051139"/>
    </source>
</evidence>
<accession>A0A0R2LAQ8</accession>
<dbReference type="InterPro" id="IPR038071">
    <property type="entry name" value="UROD/MetE-like_sf"/>
</dbReference>
<name>A0A0R2LAQ8_9LACO</name>
<protein>
    <submittedName>
        <fullName evidence="2">Vitamin-B12 independent methionine synthase</fullName>
    </submittedName>
</protein>
<evidence type="ECO:0000313" key="2">
    <source>
        <dbReference type="EMBL" id="KRN96380.1"/>
    </source>
</evidence>
<dbReference type="GO" id="GO:0008270">
    <property type="term" value="F:zinc ion binding"/>
    <property type="evidence" value="ECO:0007669"/>
    <property type="project" value="InterPro"/>
</dbReference>
<dbReference type="Proteomes" id="UP000051139">
    <property type="component" value="Unassembled WGS sequence"/>
</dbReference>
<dbReference type="PATRIC" id="fig|348151.3.peg.1383"/>
<dbReference type="Pfam" id="PF01717">
    <property type="entry name" value="Meth_synt_2"/>
    <property type="match status" value="1"/>
</dbReference>
<dbReference type="EMBL" id="JQCB01000004">
    <property type="protein sequence ID" value="KRN96380.1"/>
    <property type="molecule type" value="Genomic_DNA"/>
</dbReference>
<dbReference type="AlphaFoldDB" id="A0A0R2LAQ8"/>
<dbReference type="PANTHER" id="PTHR43844:SF1">
    <property type="entry name" value="METHIONINE SYNTHASE"/>
    <property type="match status" value="1"/>
</dbReference>
<organism evidence="2 3">
    <name type="scientific">Furfurilactobacillus siliginis</name>
    <dbReference type="NCBI Taxonomy" id="348151"/>
    <lineage>
        <taxon>Bacteria</taxon>
        <taxon>Bacillati</taxon>
        <taxon>Bacillota</taxon>
        <taxon>Bacilli</taxon>
        <taxon>Lactobacillales</taxon>
        <taxon>Lactobacillaceae</taxon>
        <taxon>Furfurilactobacillus</taxon>
    </lineage>
</organism>
<dbReference type="GO" id="GO:0003871">
    <property type="term" value="F:5-methyltetrahydropteroyltriglutamate-homocysteine S-methyltransferase activity"/>
    <property type="evidence" value="ECO:0007669"/>
    <property type="project" value="InterPro"/>
</dbReference>
<dbReference type="GO" id="GO:0009086">
    <property type="term" value="P:methionine biosynthetic process"/>
    <property type="evidence" value="ECO:0007669"/>
    <property type="project" value="InterPro"/>
</dbReference>
<keyword evidence="3" id="KW-1185">Reference proteome</keyword>
<dbReference type="NCBIfam" id="NF005085">
    <property type="entry name" value="PRK06520.1"/>
    <property type="match status" value="1"/>
</dbReference>
<reference evidence="2 3" key="1">
    <citation type="journal article" date="2015" name="Genome Announc.">
        <title>Expanding the biotechnology potential of lactobacilli through comparative genomics of 213 strains and associated genera.</title>
        <authorList>
            <person name="Sun Z."/>
            <person name="Harris H.M."/>
            <person name="McCann A."/>
            <person name="Guo C."/>
            <person name="Argimon S."/>
            <person name="Zhang W."/>
            <person name="Yang X."/>
            <person name="Jeffery I.B."/>
            <person name="Cooney J.C."/>
            <person name="Kagawa T.F."/>
            <person name="Liu W."/>
            <person name="Song Y."/>
            <person name="Salvetti E."/>
            <person name="Wrobel A."/>
            <person name="Rasinkangas P."/>
            <person name="Parkhill J."/>
            <person name="Rea M.C."/>
            <person name="O'Sullivan O."/>
            <person name="Ritari J."/>
            <person name="Douillard F.P."/>
            <person name="Paul Ross R."/>
            <person name="Yang R."/>
            <person name="Briner A.E."/>
            <person name="Felis G.E."/>
            <person name="de Vos W.M."/>
            <person name="Barrangou R."/>
            <person name="Klaenhammer T.R."/>
            <person name="Caufield P.W."/>
            <person name="Cui Y."/>
            <person name="Zhang H."/>
            <person name="O'Toole P.W."/>
        </authorList>
    </citation>
    <scope>NUCLEOTIDE SEQUENCE [LARGE SCALE GENOMIC DNA]</scope>
    <source>
        <strain evidence="2 3">DSM 22696</strain>
    </source>
</reference>
<feature type="domain" description="Cobalamin-independent methionine synthase MetE C-terminal/archaeal" evidence="1">
    <location>
        <begin position="176"/>
        <end position="379"/>
    </location>
</feature>
<sequence length="382" mass="43234">MIKKLEEFTMSENTLTQTAPFRFDVVGSLLRPQTLKDAHQDFTAGNITAEELKSIQQTEIKRVVAEQIKLGLHAVTDGEFNRSWWHLDFLWGLTGVGHYDYQQSYKFHGDHTRTDNAELIGPVAANPEHPFYADFTFLNSLVPAGVLAKQTIPAPTLLFRDNRSDNWHNFYDTWDQYLAAVAKAYHDTIQHFYDLGCRYIQLDDTTWAFLISKLNETAGSEEQAQYVKLAEDSVTLINSAIADLPSDLTITTHICRGNFKSTFLFSGAYDVVAKYLAQLKYDGLFLEYDNDRAGDFGPLATIWNHDAHKRLVLGLITSKFPELETHKAIIDRLNDAATHVPLANLALSTQCGFASTEEGNKLTEAQQWAKLHLVRDVAEQVW</sequence>
<proteinExistence type="predicted"/>
<dbReference type="Gene3D" id="3.20.20.210">
    <property type="match status" value="1"/>
</dbReference>